<accession>A0AA51ZX50</accession>
<dbReference type="InterPro" id="IPR036390">
    <property type="entry name" value="WH_DNA-bd_sf"/>
</dbReference>
<dbReference type="PANTHER" id="PTHR43132">
    <property type="entry name" value="ARSENICAL RESISTANCE OPERON REPRESSOR ARSR-RELATED"/>
    <property type="match status" value="1"/>
</dbReference>
<dbReference type="GO" id="GO:0003677">
    <property type="term" value="F:DNA binding"/>
    <property type="evidence" value="ECO:0007669"/>
    <property type="project" value="UniProtKB-KW"/>
</dbReference>
<dbReference type="AlphaFoldDB" id="A0AA51ZX50"/>
<reference evidence="5" key="1">
    <citation type="submission" date="2023-08" db="EMBL/GenBank/DDBJ databases">
        <title>Comparative genomics and taxonomic characterization of three novel marine species of genus Marivirga.</title>
        <authorList>
            <person name="Muhammad N."/>
            <person name="Kim S.-G."/>
        </authorList>
    </citation>
    <scope>NUCLEOTIDE SEQUENCE</scope>
    <source>
        <strain evidence="5">BKB1-2</strain>
    </source>
</reference>
<proteinExistence type="predicted"/>
<dbReference type="InterPro" id="IPR051011">
    <property type="entry name" value="Metal_resp_trans_reg"/>
</dbReference>
<dbReference type="InterPro" id="IPR001845">
    <property type="entry name" value="HTH_ArsR_DNA-bd_dom"/>
</dbReference>
<keyword evidence="2" id="KW-0238">DNA-binding</keyword>
<dbReference type="NCBIfam" id="NF033788">
    <property type="entry name" value="HTH_metalloreg"/>
    <property type="match status" value="1"/>
</dbReference>
<feature type="domain" description="HTH arsR-type" evidence="4">
    <location>
        <begin position="8"/>
        <end position="101"/>
    </location>
</feature>
<gene>
    <name evidence="5" type="ORF">QYS47_30050</name>
</gene>
<dbReference type="EMBL" id="CP129968">
    <property type="protein sequence ID" value="WNB18374.1"/>
    <property type="molecule type" value="Genomic_DNA"/>
</dbReference>
<dbReference type="Gene3D" id="1.10.10.10">
    <property type="entry name" value="Winged helix-like DNA-binding domain superfamily/Winged helix DNA-binding domain"/>
    <property type="match status" value="1"/>
</dbReference>
<dbReference type="PANTHER" id="PTHR43132:SF2">
    <property type="entry name" value="ARSENICAL RESISTANCE OPERON REPRESSOR ARSR-RELATED"/>
    <property type="match status" value="1"/>
</dbReference>
<evidence type="ECO:0000259" key="4">
    <source>
        <dbReference type="PROSITE" id="PS50987"/>
    </source>
</evidence>
<dbReference type="KEGG" id="marp:QYS47_30050"/>
<dbReference type="GO" id="GO:0003700">
    <property type="term" value="F:DNA-binding transcription factor activity"/>
    <property type="evidence" value="ECO:0007669"/>
    <property type="project" value="InterPro"/>
</dbReference>
<dbReference type="RefSeq" id="WP_322347900.1">
    <property type="nucleotide sequence ID" value="NZ_CP129968.2"/>
</dbReference>
<dbReference type="Pfam" id="PF01022">
    <property type="entry name" value="HTH_5"/>
    <property type="match status" value="1"/>
</dbReference>
<name>A0AA51ZX50_9BACT</name>
<dbReference type="CDD" id="cd00090">
    <property type="entry name" value="HTH_ARSR"/>
    <property type="match status" value="1"/>
</dbReference>
<dbReference type="Proteomes" id="UP001232019">
    <property type="component" value="Chromosome"/>
</dbReference>
<keyword evidence="1" id="KW-0805">Transcription regulation</keyword>
<dbReference type="InterPro" id="IPR036388">
    <property type="entry name" value="WH-like_DNA-bd_sf"/>
</dbReference>
<dbReference type="PRINTS" id="PR00778">
    <property type="entry name" value="HTHARSR"/>
</dbReference>
<keyword evidence="3" id="KW-0804">Transcription</keyword>
<evidence type="ECO:0000256" key="1">
    <source>
        <dbReference type="ARBA" id="ARBA00023015"/>
    </source>
</evidence>
<dbReference type="SMART" id="SM00418">
    <property type="entry name" value="HTH_ARSR"/>
    <property type="match status" value="1"/>
</dbReference>
<dbReference type="InterPro" id="IPR011991">
    <property type="entry name" value="ArsR-like_HTH"/>
</dbReference>
<sequence length="101" mass="11589">MDQMEVHNNNQKLADMAKILKAISNYNRLQIVQILLTEGEMTVNEICSRIETCEQSLISHHLAALKQAEILISRRSGRKIYYSSAKDELHKLLNCIENCCN</sequence>
<organism evidence="5">
    <name type="scientific">Marivirga arenosa</name>
    <dbReference type="NCBI Taxonomy" id="3059076"/>
    <lineage>
        <taxon>Bacteria</taxon>
        <taxon>Pseudomonadati</taxon>
        <taxon>Bacteroidota</taxon>
        <taxon>Cytophagia</taxon>
        <taxon>Cytophagales</taxon>
        <taxon>Marivirgaceae</taxon>
        <taxon>Marivirga</taxon>
    </lineage>
</organism>
<evidence type="ECO:0000256" key="3">
    <source>
        <dbReference type="ARBA" id="ARBA00023163"/>
    </source>
</evidence>
<evidence type="ECO:0000313" key="5">
    <source>
        <dbReference type="EMBL" id="WNB18374.1"/>
    </source>
</evidence>
<evidence type="ECO:0000256" key="2">
    <source>
        <dbReference type="ARBA" id="ARBA00023125"/>
    </source>
</evidence>
<protein>
    <submittedName>
        <fullName evidence="5">Metalloregulator ArsR/SmtB family transcription factor</fullName>
    </submittedName>
</protein>
<dbReference type="SUPFAM" id="SSF46785">
    <property type="entry name" value="Winged helix' DNA-binding domain"/>
    <property type="match status" value="1"/>
</dbReference>
<dbReference type="PROSITE" id="PS50987">
    <property type="entry name" value="HTH_ARSR_2"/>
    <property type="match status" value="1"/>
</dbReference>